<sequence>MGKVVLTSGMAMVKLVSRPRCCSSASVTGDCRMCRPGNLWSAERTRAGATAPDRDDASRMPNSREGHAFGKTIIAKKNAPQETWQKRGVRPRAGRCRRPRLSDAIFTHSTSFPAARSASIPRGGSATRHESCSKLRRPTHVGRPTASLVSVNLTYIQLKSQLNIQMTLIQKSTEANADTMDGSPVKEDGSKSLRPVRNRRYTRRSLGAGQRPQKRLFTPEIKRYLKDWLVRRRENPYPNREEKKYLAEETGLTYIQICNWFANWRRKLKNVNADRIQQTWGHLIRTYNDRAQGNVEQFSISSNDSIWSEPEPTSSNYESLDFETERNGSPEPNNYNQEDSNSSSSKEKCEYFNNNSYNVQQDSLSESKKITSPLLLSKWLESAARFQPSETNYSWWADGERRRQEPRAPRVALNSVSRHDRDEVEAAVALTALAKATMRGTQDNTPPSSIDGDEIAGMEDEEGVLYLDEMEEVQLEDLERALNEPEEDVDMEPPEDLAALVFSKHVGSVFCSDVHPSGKLAATGGEDDKAFVWSVQTGQVVMECTGHKDSVIFAGFSFDGVYLATADMSGLIKVWKCNLEDNQQEPWAAVFEYEAEELTFGLWHFGARVLICGAISGDIYVLKIPSGETKLLQGHNTKVECAKMFKDGVRLVAGYEDGVVKVWDLKSSAVS</sequence>
<accession>A0ACC0JUZ7</accession>
<dbReference type="Proteomes" id="UP001064048">
    <property type="component" value="Chromosome 3"/>
</dbReference>
<evidence type="ECO:0000313" key="1">
    <source>
        <dbReference type="EMBL" id="KAI8428036.1"/>
    </source>
</evidence>
<keyword evidence="2" id="KW-1185">Reference proteome</keyword>
<dbReference type="EMBL" id="CM046103">
    <property type="protein sequence ID" value="KAI8428036.1"/>
    <property type="molecule type" value="Genomic_DNA"/>
</dbReference>
<comment type="caution">
    <text evidence="1">The sequence shown here is derived from an EMBL/GenBank/DDBJ whole genome shotgun (WGS) entry which is preliminary data.</text>
</comment>
<reference evidence="1 2" key="1">
    <citation type="journal article" date="2022" name="Genome Biol. Evol.">
        <title>The Spruce Budworm Genome: Reconstructing the Evolutionary History of Antifreeze Proteins.</title>
        <authorList>
            <person name="Beliveau C."/>
            <person name="Gagne P."/>
            <person name="Picq S."/>
            <person name="Vernygora O."/>
            <person name="Keeling C.I."/>
            <person name="Pinkney K."/>
            <person name="Doucet D."/>
            <person name="Wen F."/>
            <person name="Johnston J.S."/>
            <person name="Maaroufi H."/>
            <person name="Boyle B."/>
            <person name="Laroche J."/>
            <person name="Dewar K."/>
            <person name="Juretic N."/>
            <person name="Blackburn G."/>
            <person name="Nisole A."/>
            <person name="Brunet B."/>
            <person name="Brandao M."/>
            <person name="Lumley L."/>
            <person name="Duan J."/>
            <person name="Quan G."/>
            <person name="Lucarotti C.J."/>
            <person name="Roe A.D."/>
            <person name="Sperling F.A.H."/>
            <person name="Levesque R.C."/>
            <person name="Cusson M."/>
        </authorList>
    </citation>
    <scope>NUCLEOTIDE SEQUENCE [LARGE SCALE GENOMIC DNA]</scope>
    <source>
        <strain evidence="1">Glfc:IPQL:Cfum</strain>
    </source>
</reference>
<protein>
    <submittedName>
        <fullName evidence="1">Uncharacterized protein</fullName>
    </submittedName>
</protein>
<gene>
    <name evidence="1" type="ORF">MSG28_002330</name>
</gene>
<evidence type="ECO:0000313" key="2">
    <source>
        <dbReference type="Proteomes" id="UP001064048"/>
    </source>
</evidence>
<proteinExistence type="predicted"/>
<organism evidence="1 2">
    <name type="scientific">Choristoneura fumiferana</name>
    <name type="common">Spruce budworm moth</name>
    <name type="synonym">Archips fumiferana</name>
    <dbReference type="NCBI Taxonomy" id="7141"/>
    <lineage>
        <taxon>Eukaryota</taxon>
        <taxon>Metazoa</taxon>
        <taxon>Ecdysozoa</taxon>
        <taxon>Arthropoda</taxon>
        <taxon>Hexapoda</taxon>
        <taxon>Insecta</taxon>
        <taxon>Pterygota</taxon>
        <taxon>Neoptera</taxon>
        <taxon>Endopterygota</taxon>
        <taxon>Lepidoptera</taxon>
        <taxon>Glossata</taxon>
        <taxon>Ditrysia</taxon>
        <taxon>Tortricoidea</taxon>
        <taxon>Tortricidae</taxon>
        <taxon>Tortricinae</taxon>
        <taxon>Choristoneura</taxon>
    </lineage>
</organism>
<name>A0ACC0JUZ7_CHOFU</name>